<evidence type="ECO:0000256" key="1">
    <source>
        <dbReference type="ARBA" id="ARBA00006432"/>
    </source>
</evidence>
<organism evidence="16 17">
    <name type="scientific">Branchiostoma lanceolatum</name>
    <name type="common">Common lancelet</name>
    <name type="synonym">Amphioxus lanceolatum</name>
    <dbReference type="NCBI Taxonomy" id="7740"/>
    <lineage>
        <taxon>Eukaryota</taxon>
        <taxon>Metazoa</taxon>
        <taxon>Chordata</taxon>
        <taxon>Cephalochordata</taxon>
        <taxon>Leptocardii</taxon>
        <taxon>Amphioxiformes</taxon>
        <taxon>Branchiostomatidae</taxon>
        <taxon>Branchiostoma</taxon>
    </lineage>
</organism>
<dbReference type="InterPro" id="IPR020845">
    <property type="entry name" value="AMP-binding_CS"/>
</dbReference>
<dbReference type="InterPro" id="IPR045311">
    <property type="entry name" value="LC-FACS_euk"/>
</dbReference>
<dbReference type="InterPro" id="IPR000873">
    <property type="entry name" value="AMP-dep_synth/lig_dom"/>
</dbReference>
<keyword evidence="6 14" id="KW-0443">Lipid metabolism</keyword>
<evidence type="ECO:0000313" key="17">
    <source>
        <dbReference type="Proteomes" id="UP000838412"/>
    </source>
</evidence>
<dbReference type="SUPFAM" id="SSF56801">
    <property type="entry name" value="Acetyl-CoA synthetase-like"/>
    <property type="match status" value="1"/>
</dbReference>
<reference evidence="16" key="1">
    <citation type="submission" date="2022-01" db="EMBL/GenBank/DDBJ databases">
        <authorList>
            <person name="Braso-Vives M."/>
        </authorList>
    </citation>
    <scope>NUCLEOTIDE SEQUENCE</scope>
</reference>
<comment type="catalytic activity">
    <reaction evidence="11">
        <text>(5Z,8Z,11Z,14Z)-eicosatetraenoate + ATP + CoA = (5Z,8Z,11Z,14Z)-eicosatetraenoyl-CoA + AMP + diphosphate</text>
        <dbReference type="Rhea" id="RHEA:19713"/>
        <dbReference type="ChEBI" id="CHEBI:30616"/>
        <dbReference type="ChEBI" id="CHEBI:32395"/>
        <dbReference type="ChEBI" id="CHEBI:33019"/>
        <dbReference type="ChEBI" id="CHEBI:57287"/>
        <dbReference type="ChEBI" id="CHEBI:57368"/>
        <dbReference type="ChEBI" id="CHEBI:456215"/>
        <dbReference type="EC" id="6.2.1.15"/>
    </reaction>
    <physiologicalReaction direction="left-to-right" evidence="11">
        <dbReference type="Rhea" id="RHEA:19714"/>
    </physiologicalReaction>
</comment>
<evidence type="ECO:0000256" key="12">
    <source>
        <dbReference type="ARBA" id="ARBA00024565"/>
    </source>
</evidence>
<comment type="catalytic activity">
    <reaction evidence="9">
        <text>12-hydroxy-(5Z,8Z,10E,14Z)-eicosatetraenoate + ATP + CoA = 12-hydroxy-(5Z,8Z,10E,14Z)-eicosatetraenoyl-CoA + AMP + diphosphate</text>
        <dbReference type="Rhea" id="RHEA:52112"/>
        <dbReference type="ChEBI" id="CHEBI:30616"/>
        <dbReference type="ChEBI" id="CHEBI:33019"/>
        <dbReference type="ChEBI" id="CHEBI:57287"/>
        <dbReference type="ChEBI" id="CHEBI:90718"/>
        <dbReference type="ChEBI" id="CHEBI:136408"/>
        <dbReference type="ChEBI" id="CHEBI:456215"/>
    </reaction>
    <physiologicalReaction direction="left-to-right" evidence="9">
        <dbReference type="Rhea" id="RHEA:52113"/>
    </physiologicalReaction>
</comment>
<evidence type="ECO:0000256" key="13">
    <source>
        <dbReference type="ARBA" id="ARBA00049139"/>
    </source>
</evidence>
<keyword evidence="17" id="KW-1185">Reference proteome</keyword>
<dbReference type="CDD" id="cd05927">
    <property type="entry name" value="LC-FACS_euk"/>
    <property type="match status" value="1"/>
</dbReference>
<keyword evidence="2 14" id="KW-0436">Ligase</keyword>
<accession>A0A8J9Z6N3</accession>
<proteinExistence type="inferred from homology"/>
<keyword evidence="5 14" id="KW-0067">ATP-binding</keyword>
<evidence type="ECO:0000256" key="9">
    <source>
        <dbReference type="ARBA" id="ARBA00024495"/>
    </source>
</evidence>
<name>A0A8J9Z6N3_BRALA</name>
<dbReference type="AlphaFoldDB" id="A0A8J9Z6N3"/>
<evidence type="ECO:0000256" key="14">
    <source>
        <dbReference type="RuleBase" id="RU369030"/>
    </source>
</evidence>
<dbReference type="EMBL" id="OV696701">
    <property type="protein sequence ID" value="CAH1248193.1"/>
    <property type="molecule type" value="Genomic_DNA"/>
</dbReference>
<dbReference type="GO" id="GO:0005783">
    <property type="term" value="C:endoplasmic reticulum"/>
    <property type="evidence" value="ECO:0007669"/>
    <property type="project" value="TreeGrafter"/>
</dbReference>
<dbReference type="Gene3D" id="3.40.50.12780">
    <property type="entry name" value="N-terminal domain of ligase-like"/>
    <property type="match status" value="1"/>
</dbReference>
<dbReference type="PANTHER" id="PTHR43272:SF107">
    <property type="entry name" value="LONG-CHAIN-FATTY-ACID--COA LIGASE 5"/>
    <property type="match status" value="1"/>
</dbReference>
<evidence type="ECO:0000259" key="15">
    <source>
        <dbReference type="Pfam" id="PF00501"/>
    </source>
</evidence>
<protein>
    <recommendedName>
        <fullName evidence="14">Long-chain-fatty-acid--CoA ligase</fullName>
        <ecNumber evidence="14">6.2.1.3</ecNumber>
    </recommendedName>
</protein>
<dbReference type="OrthoDB" id="1700726at2759"/>
<evidence type="ECO:0000256" key="2">
    <source>
        <dbReference type="ARBA" id="ARBA00022598"/>
    </source>
</evidence>
<evidence type="ECO:0000256" key="5">
    <source>
        <dbReference type="ARBA" id="ARBA00022840"/>
    </source>
</evidence>
<dbReference type="GO" id="GO:0047676">
    <property type="term" value="F:arachidonate-CoA ligase activity"/>
    <property type="evidence" value="ECO:0007669"/>
    <property type="project" value="UniProtKB-EC"/>
</dbReference>
<keyword evidence="4 14" id="KW-0276">Fatty acid metabolism</keyword>
<dbReference type="InterPro" id="IPR042099">
    <property type="entry name" value="ANL_N_sf"/>
</dbReference>
<comment type="catalytic activity">
    <reaction evidence="7">
        <text>5-hydroxy-(6E,8Z,11Z,14Z)-eicosatetraenoate + ATP + CoA = 5-hydroxy-(6E,8Z,11Z,14Z)-eicosatetraenoyl-CoA + AMP + diphosphate</text>
        <dbReference type="Rhea" id="RHEA:52108"/>
        <dbReference type="ChEBI" id="CHEBI:30616"/>
        <dbReference type="ChEBI" id="CHEBI:33019"/>
        <dbReference type="ChEBI" id="CHEBI:57287"/>
        <dbReference type="ChEBI" id="CHEBI:65341"/>
        <dbReference type="ChEBI" id="CHEBI:136407"/>
        <dbReference type="ChEBI" id="CHEBI:456215"/>
    </reaction>
    <physiologicalReaction direction="left-to-right" evidence="7">
        <dbReference type="Rhea" id="RHEA:52109"/>
    </physiologicalReaction>
</comment>
<dbReference type="EC" id="6.2.1.3" evidence="14"/>
<dbReference type="GO" id="GO:0005524">
    <property type="term" value="F:ATP binding"/>
    <property type="evidence" value="ECO:0007669"/>
    <property type="project" value="UniProtKB-KW"/>
</dbReference>
<evidence type="ECO:0000256" key="3">
    <source>
        <dbReference type="ARBA" id="ARBA00022741"/>
    </source>
</evidence>
<evidence type="ECO:0000256" key="8">
    <source>
        <dbReference type="ARBA" id="ARBA00024484"/>
    </source>
</evidence>
<sequence>MENILNVSSTKLAAGAVAVAAGAYYMASRPSPVEPPCPLDRQSVEVEGQDGAHISTRCKDGKLLEYLYDDVTTTYEGFQRGIRLTNGTGRCIGWRAVPHEPYQWMTYQQVHESALRFGSGLLEKGLSPGQDTFVGIFSQNRPEWVIAEQACSAFSMVVVPLYDTLGPQAIKFVIEQGNLHTIVCDVEKKVDSILDIAQDVSVVKRIVVMETINDELKKRATSLGIEVMTFDDVEEAGRRNPHDAVPPRPEDLLTICYTSGTTGLPKGVMLTHKNIVTNISAVLKHVEGYLNLGPDDMHVSYLPLPHQFERSLHVMFFMTGVQIGFFGGDVKKLLDDFRELRPTIFPSVPRLLNRIFDKVNAGVQGSAIKTKLLEIALRSKSAEVKRGIVRRNSIWDTLIFGKVQNLLGGRVRAIITGSAPLSETAMTFLRAAIGCTVYEGYGQTEANAGVSFSTPGDHSTGHVGSPLTCNLVKLADIPEMDYYTKNNQGEVCVKGPNIMKGYYKAPERTAEALDEDGWLHTGDVGEWLPSGVLKIIDRKKHIFKLAQGEYIAPEKVESIYTSSPLVAQAFVYGESLKASCVGVFVPDPEVLPGWAKNNLNLEGTMQQLCKNKAVKNAILKDVISLGKQRGLYSFEQVKDIHLHPELFSLENGLLTPTFKSKRTTLKSTFLPQIQEMYENLA</sequence>
<feature type="domain" description="AMP-dependent synthetase/ligase" evidence="15">
    <location>
        <begin position="96"/>
        <end position="503"/>
    </location>
</feature>
<evidence type="ECO:0000256" key="7">
    <source>
        <dbReference type="ARBA" id="ARBA00024469"/>
    </source>
</evidence>
<evidence type="ECO:0000256" key="6">
    <source>
        <dbReference type="ARBA" id="ARBA00023098"/>
    </source>
</evidence>
<comment type="catalytic activity">
    <reaction evidence="10">
        <text>15-hydroxy-(5Z,8Z,11Z,13E)-eicosatetraenoate + ATP + CoA = 15-hydroxy-(5Z,8Z,11Z,13E)-eicosatetraenoyl-CoA + AMP + diphosphate</text>
        <dbReference type="Rhea" id="RHEA:52116"/>
        <dbReference type="ChEBI" id="CHEBI:30616"/>
        <dbReference type="ChEBI" id="CHEBI:33019"/>
        <dbReference type="ChEBI" id="CHEBI:57287"/>
        <dbReference type="ChEBI" id="CHEBI:78832"/>
        <dbReference type="ChEBI" id="CHEBI:136409"/>
        <dbReference type="ChEBI" id="CHEBI:456215"/>
    </reaction>
    <physiologicalReaction direction="left-to-right" evidence="10">
        <dbReference type="Rhea" id="RHEA:52117"/>
    </physiologicalReaction>
</comment>
<gene>
    <name evidence="16" type="primary">ACSL1</name>
    <name evidence="16" type="ORF">BLAG_LOCUS9606</name>
</gene>
<evidence type="ECO:0000313" key="16">
    <source>
        <dbReference type="EMBL" id="CAH1248193.1"/>
    </source>
</evidence>
<dbReference type="PANTHER" id="PTHR43272">
    <property type="entry name" value="LONG-CHAIN-FATTY-ACID--COA LIGASE"/>
    <property type="match status" value="1"/>
</dbReference>
<evidence type="ECO:0000256" key="10">
    <source>
        <dbReference type="ARBA" id="ARBA00024532"/>
    </source>
</evidence>
<comment type="catalytic activity">
    <reaction evidence="8">
        <text>a long-chain fatty acid + ATP + CoA = a long-chain fatty acyl-CoA + AMP + diphosphate</text>
        <dbReference type="Rhea" id="RHEA:15421"/>
        <dbReference type="ChEBI" id="CHEBI:30616"/>
        <dbReference type="ChEBI" id="CHEBI:33019"/>
        <dbReference type="ChEBI" id="CHEBI:57287"/>
        <dbReference type="ChEBI" id="CHEBI:57560"/>
        <dbReference type="ChEBI" id="CHEBI:83139"/>
        <dbReference type="ChEBI" id="CHEBI:456215"/>
        <dbReference type="EC" id="6.2.1.3"/>
    </reaction>
    <physiologicalReaction direction="left-to-right" evidence="8">
        <dbReference type="Rhea" id="RHEA:15422"/>
    </physiologicalReaction>
</comment>
<dbReference type="PROSITE" id="PS00455">
    <property type="entry name" value="AMP_BINDING"/>
    <property type="match status" value="1"/>
</dbReference>
<keyword evidence="3 14" id="KW-0547">Nucleotide-binding</keyword>
<evidence type="ECO:0000256" key="11">
    <source>
        <dbReference type="ARBA" id="ARBA00024548"/>
    </source>
</evidence>
<evidence type="ECO:0000256" key="4">
    <source>
        <dbReference type="ARBA" id="ARBA00022832"/>
    </source>
</evidence>
<dbReference type="Proteomes" id="UP000838412">
    <property type="component" value="Chromosome 16"/>
</dbReference>
<comment type="similarity">
    <text evidence="1 14">Belongs to the ATP-dependent AMP-binding enzyme family.</text>
</comment>
<comment type="function">
    <text evidence="14">Catalyzes the conversion of long-chain fatty acids to their active form acyl-CoAs for both synthesis of cellular lipids, and degradation via beta-oxidation.</text>
</comment>
<dbReference type="Pfam" id="PF00501">
    <property type="entry name" value="AMP-binding"/>
    <property type="match status" value="1"/>
</dbReference>
<comment type="catalytic activity">
    <reaction evidence="12">
        <text>(E)-hexadec-2-enoate + ATP + CoA = (2E)-hexadecenoyl-CoA + AMP + diphosphate</text>
        <dbReference type="Rhea" id="RHEA:36139"/>
        <dbReference type="ChEBI" id="CHEBI:30616"/>
        <dbReference type="ChEBI" id="CHEBI:33019"/>
        <dbReference type="ChEBI" id="CHEBI:57287"/>
        <dbReference type="ChEBI" id="CHEBI:61526"/>
        <dbReference type="ChEBI" id="CHEBI:72745"/>
        <dbReference type="ChEBI" id="CHEBI:456215"/>
    </reaction>
    <physiologicalReaction direction="left-to-right" evidence="12">
        <dbReference type="Rhea" id="RHEA:36140"/>
    </physiologicalReaction>
</comment>
<comment type="catalytic activity">
    <reaction evidence="13">
        <text>hexadecanoate + ATP + CoA = hexadecanoyl-CoA + AMP + diphosphate</text>
        <dbReference type="Rhea" id="RHEA:30751"/>
        <dbReference type="ChEBI" id="CHEBI:7896"/>
        <dbReference type="ChEBI" id="CHEBI:30616"/>
        <dbReference type="ChEBI" id="CHEBI:33019"/>
        <dbReference type="ChEBI" id="CHEBI:57287"/>
        <dbReference type="ChEBI" id="CHEBI:57379"/>
        <dbReference type="ChEBI" id="CHEBI:456215"/>
    </reaction>
    <physiologicalReaction direction="left-to-right" evidence="13">
        <dbReference type="Rhea" id="RHEA:30752"/>
    </physiologicalReaction>
</comment>
<dbReference type="GO" id="GO:0016020">
    <property type="term" value="C:membrane"/>
    <property type="evidence" value="ECO:0007669"/>
    <property type="project" value="TreeGrafter"/>
</dbReference>